<dbReference type="AlphaFoldDB" id="A0AAE0U0Z8"/>
<dbReference type="Gene3D" id="3.40.50.1240">
    <property type="entry name" value="Phosphoglycerate mutase-like"/>
    <property type="match status" value="1"/>
</dbReference>
<dbReference type="GO" id="GO:0045820">
    <property type="term" value="P:negative regulation of glycolytic process"/>
    <property type="evidence" value="ECO:0007669"/>
    <property type="project" value="TreeGrafter"/>
</dbReference>
<feature type="region of interest" description="Disordered" evidence="3">
    <location>
        <begin position="199"/>
        <end position="230"/>
    </location>
</feature>
<reference evidence="4" key="1">
    <citation type="journal article" date="2023" name="Mol. Phylogenet. Evol.">
        <title>Genome-scale phylogeny and comparative genomics of the fungal order Sordariales.</title>
        <authorList>
            <person name="Hensen N."/>
            <person name="Bonometti L."/>
            <person name="Westerberg I."/>
            <person name="Brannstrom I.O."/>
            <person name="Guillou S."/>
            <person name="Cros-Aarteil S."/>
            <person name="Calhoun S."/>
            <person name="Haridas S."/>
            <person name="Kuo A."/>
            <person name="Mondo S."/>
            <person name="Pangilinan J."/>
            <person name="Riley R."/>
            <person name="LaButti K."/>
            <person name="Andreopoulos B."/>
            <person name="Lipzen A."/>
            <person name="Chen C."/>
            <person name="Yan M."/>
            <person name="Daum C."/>
            <person name="Ng V."/>
            <person name="Clum A."/>
            <person name="Steindorff A."/>
            <person name="Ohm R.A."/>
            <person name="Martin F."/>
            <person name="Silar P."/>
            <person name="Natvig D.O."/>
            <person name="Lalanne C."/>
            <person name="Gautier V."/>
            <person name="Ament-Velasquez S.L."/>
            <person name="Kruys A."/>
            <person name="Hutchinson M.I."/>
            <person name="Powell A.J."/>
            <person name="Barry K."/>
            <person name="Miller A.N."/>
            <person name="Grigoriev I.V."/>
            <person name="Debuchy R."/>
            <person name="Gladieux P."/>
            <person name="Hiltunen Thoren M."/>
            <person name="Johannesson H."/>
        </authorList>
    </citation>
    <scope>NUCLEOTIDE SEQUENCE</scope>
    <source>
        <strain evidence="4">CBS 232.78</strain>
    </source>
</reference>
<dbReference type="SUPFAM" id="SSF53254">
    <property type="entry name" value="Phosphoglycerate mutase-like"/>
    <property type="match status" value="1"/>
</dbReference>
<dbReference type="Proteomes" id="UP001285441">
    <property type="component" value="Unassembled WGS sequence"/>
</dbReference>
<gene>
    <name evidence="4" type="ORF">B0H63DRAFT_138938</name>
</gene>
<keyword evidence="1" id="KW-0378">Hydrolase</keyword>
<proteinExistence type="predicted"/>
<comment type="caution">
    <text evidence="4">The sequence shown here is derived from an EMBL/GenBank/DDBJ whole genome shotgun (WGS) entry which is preliminary data.</text>
</comment>
<dbReference type="EMBL" id="JAULSW010000003">
    <property type="protein sequence ID" value="KAK3386620.1"/>
    <property type="molecule type" value="Genomic_DNA"/>
</dbReference>
<feature type="compositionally biased region" description="Low complexity" evidence="3">
    <location>
        <begin position="208"/>
        <end position="228"/>
    </location>
</feature>
<evidence type="ECO:0000256" key="1">
    <source>
        <dbReference type="ARBA" id="ARBA00022801"/>
    </source>
</evidence>
<evidence type="ECO:0000256" key="3">
    <source>
        <dbReference type="SAM" id="MobiDB-lite"/>
    </source>
</evidence>
<evidence type="ECO:0000313" key="4">
    <source>
        <dbReference type="EMBL" id="KAK3386620.1"/>
    </source>
</evidence>
<evidence type="ECO:0000313" key="5">
    <source>
        <dbReference type="Proteomes" id="UP001285441"/>
    </source>
</evidence>
<dbReference type="InterPro" id="IPR029033">
    <property type="entry name" value="His_PPase_superfam"/>
</dbReference>
<protein>
    <submittedName>
        <fullName evidence="4">Histidine phosphatase superfamily</fullName>
    </submittedName>
</protein>
<dbReference type="PANTHER" id="PTHR46517">
    <property type="entry name" value="FRUCTOSE-2,6-BISPHOSPHATASE TIGAR"/>
    <property type="match status" value="1"/>
</dbReference>
<feature type="binding site" evidence="2">
    <location>
        <begin position="7"/>
        <end position="14"/>
    </location>
    <ligand>
        <name>substrate</name>
    </ligand>
</feature>
<evidence type="ECO:0000256" key="2">
    <source>
        <dbReference type="PIRSR" id="PIRSR613078-2"/>
    </source>
</evidence>
<reference evidence="4" key="2">
    <citation type="submission" date="2023-06" db="EMBL/GenBank/DDBJ databases">
        <authorList>
            <consortium name="Lawrence Berkeley National Laboratory"/>
            <person name="Haridas S."/>
            <person name="Hensen N."/>
            <person name="Bonometti L."/>
            <person name="Westerberg I."/>
            <person name="Brannstrom I.O."/>
            <person name="Guillou S."/>
            <person name="Cros-Aarteil S."/>
            <person name="Calhoun S."/>
            <person name="Kuo A."/>
            <person name="Mondo S."/>
            <person name="Pangilinan J."/>
            <person name="Riley R."/>
            <person name="LaButti K."/>
            <person name="Andreopoulos B."/>
            <person name="Lipzen A."/>
            <person name="Chen C."/>
            <person name="Yanf M."/>
            <person name="Daum C."/>
            <person name="Ng V."/>
            <person name="Clum A."/>
            <person name="Steindorff A."/>
            <person name="Ohm R."/>
            <person name="Martin F."/>
            <person name="Silar P."/>
            <person name="Natvig D."/>
            <person name="Lalanne C."/>
            <person name="Gautier V."/>
            <person name="Ament-velasquez S.L."/>
            <person name="Kruys A."/>
            <person name="Hutchinson M.I."/>
            <person name="Powell A.J."/>
            <person name="Barry K."/>
            <person name="Miller A.N."/>
            <person name="Grigoriev I.V."/>
            <person name="Debuchy R."/>
            <person name="Gladieux P."/>
            <person name="Thoren M.H."/>
            <person name="Johannesson H."/>
        </authorList>
    </citation>
    <scope>NUCLEOTIDE SEQUENCE</scope>
    <source>
        <strain evidence="4">CBS 232.78</strain>
    </source>
</reference>
<feature type="binding site" evidence="2">
    <location>
        <position position="59"/>
    </location>
    <ligand>
        <name>substrate</name>
    </ligand>
</feature>
<dbReference type="GO" id="GO:0005829">
    <property type="term" value="C:cytosol"/>
    <property type="evidence" value="ECO:0007669"/>
    <property type="project" value="TreeGrafter"/>
</dbReference>
<feature type="region of interest" description="Disordered" evidence="3">
    <location>
        <begin position="249"/>
        <end position="289"/>
    </location>
</feature>
<sequence length="289" mass="31345">MRIFFIRHGETVANVAGVYAGVSDSPLTAHGVLQAKRLGAHLAARAPTVVRIFSSDLQRAANTAQAVIDAQALKSSGILDREPLRLVKLPDLRERDFRSAEGKRHGTPHPDAETYAEMHRRAERFIETRLAPILCDEKLASKDVSMVVVAHGQFLSFLVRDVLARFAPKELARLADHNWSLWGNTGYMEAVVKVTAPSQPAAPAEGVSSSSPPTNGTSTSTSTSTNPPHKGWAVMSVVKVNAQDHLEGLKRTRGGIGSAQFDSKQKTLDSFVRPNPKKRMFEAPPGDGL</sequence>
<dbReference type="GO" id="GO:0043456">
    <property type="term" value="P:regulation of pentose-phosphate shunt"/>
    <property type="evidence" value="ECO:0007669"/>
    <property type="project" value="TreeGrafter"/>
</dbReference>
<dbReference type="InterPro" id="IPR013078">
    <property type="entry name" value="His_Pase_superF_clade-1"/>
</dbReference>
<accession>A0AAE0U0Z8</accession>
<dbReference type="Pfam" id="PF00300">
    <property type="entry name" value="His_Phos_1"/>
    <property type="match status" value="1"/>
</dbReference>
<organism evidence="4 5">
    <name type="scientific">Podospora didyma</name>
    <dbReference type="NCBI Taxonomy" id="330526"/>
    <lineage>
        <taxon>Eukaryota</taxon>
        <taxon>Fungi</taxon>
        <taxon>Dikarya</taxon>
        <taxon>Ascomycota</taxon>
        <taxon>Pezizomycotina</taxon>
        <taxon>Sordariomycetes</taxon>
        <taxon>Sordariomycetidae</taxon>
        <taxon>Sordariales</taxon>
        <taxon>Podosporaceae</taxon>
        <taxon>Podospora</taxon>
    </lineage>
</organism>
<dbReference type="InterPro" id="IPR051695">
    <property type="entry name" value="Phosphoglycerate_Mutase"/>
</dbReference>
<dbReference type="PANTHER" id="PTHR46517:SF1">
    <property type="entry name" value="FRUCTOSE-2,6-BISPHOSPHATASE TIGAR"/>
    <property type="match status" value="1"/>
</dbReference>
<name>A0AAE0U0Z8_9PEZI</name>
<keyword evidence="5" id="KW-1185">Reference proteome</keyword>
<dbReference type="GO" id="GO:0004331">
    <property type="term" value="F:fructose-2,6-bisphosphate 2-phosphatase activity"/>
    <property type="evidence" value="ECO:0007669"/>
    <property type="project" value="TreeGrafter"/>
</dbReference>
<dbReference type="SMART" id="SM00855">
    <property type="entry name" value="PGAM"/>
    <property type="match status" value="1"/>
</dbReference>
<dbReference type="CDD" id="cd07067">
    <property type="entry name" value="HP_PGM_like"/>
    <property type="match status" value="1"/>
</dbReference>